<organism evidence="1 2">
    <name type="scientific">Candidatus Roizmanbacteria bacterium RIFCSPHIGHO2_01_FULL_39_24</name>
    <dbReference type="NCBI Taxonomy" id="1802032"/>
    <lineage>
        <taxon>Bacteria</taxon>
        <taxon>Candidatus Roizmaniibacteriota</taxon>
    </lineage>
</organism>
<name>A0A1F7GJF6_9BACT</name>
<evidence type="ECO:0000313" key="2">
    <source>
        <dbReference type="Proteomes" id="UP000176850"/>
    </source>
</evidence>
<dbReference type="EMBL" id="MFZH01000017">
    <property type="protein sequence ID" value="OGK19160.1"/>
    <property type="molecule type" value="Genomic_DNA"/>
</dbReference>
<accession>A0A1F7GJF6</accession>
<reference evidence="1 2" key="1">
    <citation type="journal article" date="2016" name="Nat. Commun.">
        <title>Thousands of microbial genomes shed light on interconnected biogeochemical processes in an aquifer system.</title>
        <authorList>
            <person name="Anantharaman K."/>
            <person name="Brown C.T."/>
            <person name="Hug L.A."/>
            <person name="Sharon I."/>
            <person name="Castelle C.J."/>
            <person name="Probst A.J."/>
            <person name="Thomas B.C."/>
            <person name="Singh A."/>
            <person name="Wilkins M.J."/>
            <person name="Karaoz U."/>
            <person name="Brodie E.L."/>
            <person name="Williams K.H."/>
            <person name="Hubbard S.S."/>
            <person name="Banfield J.F."/>
        </authorList>
    </citation>
    <scope>NUCLEOTIDE SEQUENCE [LARGE SCALE GENOMIC DNA]</scope>
</reference>
<evidence type="ECO:0000313" key="1">
    <source>
        <dbReference type="EMBL" id="OGK19160.1"/>
    </source>
</evidence>
<evidence type="ECO:0008006" key="3">
    <source>
        <dbReference type="Google" id="ProtNLM"/>
    </source>
</evidence>
<protein>
    <recommendedName>
        <fullName evidence="3">Aminoglycoside phosphotransferase domain-containing protein</fullName>
    </recommendedName>
</protein>
<sequence>MREKLIAITIGGGDKTLDPAYKAAVFKEYIEMAFPNLAIRNVEPITTAASLNSVSAYAEIAVQGSGYKPTFVKIHIESDTHSESSLGAENEYSQANLLARHGWPVLVPLISSNSREYPLLIYPRVEAPTLFDLLKESYEKRENLITSRELAVLSRLNRQVGRTMVDSSTVADSREAVDSPVQTLFLERFKEGGRIDMWYKPDTRFTLPERGGDITWRELLEAKWVINGDSYDITLSEVIKNARKYLSFAGESRALVCVSHGDDHAGNIFMDKKEGRATIFDPAFAGWNPASLSNIKALAHSCVVPMGGMYYDPKIGDVFYDWDRDKHVMHVDVPFESSALYGAHEAIAKQITDLRILPLIQRSKQAGIDINSEYERIKYALAGCALLTINISRLLEQNDGRGQGLLPLTIMLAELKGLPMLSYLREEITQKL</sequence>
<proteinExistence type="predicted"/>
<comment type="caution">
    <text evidence="1">The sequence shown here is derived from an EMBL/GenBank/DDBJ whole genome shotgun (WGS) entry which is preliminary data.</text>
</comment>
<dbReference type="Proteomes" id="UP000176850">
    <property type="component" value="Unassembled WGS sequence"/>
</dbReference>
<dbReference type="SUPFAM" id="SSF56112">
    <property type="entry name" value="Protein kinase-like (PK-like)"/>
    <property type="match status" value="1"/>
</dbReference>
<gene>
    <name evidence="1" type="ORF">A2799_03205</name>
</gene>
<dbReference type="InterPro" id="IPR011009">
    <property type="entry name" value="Kinase-like_dom_sf"/>
</dbReference>
<dbReference type="AlphaFoldDB" id="A0A1F7GJF6"/>